<reference evidence="14" key="1">
    <citation type="submission" date="2012-12" db="EMBL/GenBank/DDBJ databases">
        <authorList>
            <person name="Hellsten U."/>
            <person name="Grimwood J."/>
            <person name="Chapman J.A."/>
            <person name="Shapiro H."/>
            <person name="Aerts A."/>
            <person name="Otillar R.P."/>
            <person name="Terry A.Y."/>
            <person name="Boore J.L."/>
            <person name="Simakov O."/>
            <person name="Marletaz F."/>
            <person name="Cho S.-J."/>
            <person name="Edsinger-Gonzales E."/>
            <person name="Havlak P."/>
            <person name="Kuo D.-H."/>
            <person name="Larsson T."/>
            <person name="Lv J."/>
            <person name="Arendt D."/>
            <person name="Savage R."/>
            <person name="Osoegawa K."/>
            <person name="de Jong P."/>
            <person name="Lindberg D.R."/>
            <person name="Seaver E.C."/>
            <person name="Weisblat D.A."/>
            <person name="Putnam N.H."/>
            <person name="Grigoriev I.V."/>
            <person name="Rokhsar D.S."/>
        </authorList>
    </citation>
    <scope>NUCLEOTIDE SEQUENCE</scope>
</reference>
<keyword evidence="5" id="KW-0653">Protein transport</keyword>
<keyword evidence="8" id="KW-0906">Nuclear pore complex</keyword>
<gene>
    <name evidence="13" type="primary">20197448</name>
    <name evidence="12" type="ORF">HELRODRAFT_155617</name>
</gene>
<accession>T1ELJ8</accession>
<keyword evidence="9" id="KW-0539">Nucleus</keyword>
<dbReference type="EnsemblMetazoa" id="HelroT155617">
    <property type="protein sequence ID" value="HelroP155617"/>
    <property type="gene ID" value="HelroG155617"/>
</dbReference>
<dbReference type="FunCoup" id="T1ELJ8">
    <property type="interactions" value="1132"/>
</dbReference>
<dbReference type="Gene3D" id="2.30.29.30">
    <property type="entry name" value="Pleckstrin-homology domain (PH domain)/Phosphotyrosine-binding domain (PTB)"/>
    <property type="match status" value="1"/>
</dbReference>
<evidence type="ECO:0000256" key="2">
    <source>
        <dbReference type="ARBA" id="ARBA00022448"/>
    </source>
</evidence>
<dbReference type="AlphaFoldDB" id="T1ELJ8"/>
<keyword evidence="7" id="KW-0811">Translocation</keyword>
<feature type="domain" description="RanBD1" evidence="11">
    <location>
        <begin position="264"/>
        <end position="380"/>
    </location>
</feature>
<reference evidence="12 14" key="2">
    <citation type="journal article" date="2013" name="Nature">
        <title>Insights into bilaterian evolution from three spiralian genomes.</title>
        <authorList>
            <person name="Simakov O."/>
            <person name="Marletaz F."/>
            <person name="Cho S.J."/>
            <person name="Edsinger-Gonzales E."/>
            <person name="Havlak P."/>
            <person name="Hellsten U."/>
            <person name="Kuo D.H."/>
            <person name="Larsson T."/>
            <person name="Lv J."/>
            <person name="Arendt D."/>
            <person name="Savage R."/>
            <person name="Osoegawa K."/>
            <person name="de Jong P."/>
            <person name="Grimwood J."/>
            <person name="Chapman J.A."/>
            <person name="Shapiro H."/>
            <person name="Aerts A."/>
            <person name="Otillar R.P."/>
            <person name="Terry A.Y."/>
            <person name="Boore J.L."/>
            <person name="Grigoriev I.V."/>
            <person name="Lindberg D.R."/>
            <person name="Seaver E.C."/>
            <person name="Weisblat D.A."/>
            <person name="Putnam N.H."/>
            <person name="Rokhsar D.S."/>
        </authorList>
    </citation>
    <scope>NUCLEOTIDE SEQUENCE</scope>
</reference>
<keyword evidence="4" id="KW-0509">mRNA transport</keyword>
<dbReference type="GeneID" id="20197448"/>
<dbReference type="InterPro" id="IPR000156">
    <property type="entry name" value="Ran_bind_dom"/>
</dbReference>
<evidence type="ECO:0000256" key="4">
    <source>
        <dbReference type="ARBA" id="ARBA00022816"/>
    </source>
</evidence>
<evidence type="ECO:0000256" key="6">
    <source>
        <dbReference type="ARBA" id="ARBA00022990"/>
    </source>
</evidence>
<evidence type="ECO:0000256" key="3">
    <source>
        <dbReference type="ARBA" id="ARBA00022737"/>
    </source>
</evidence>
<evidence type="ECO:0000256" key="1">
    <source>
        <dbReference type="ARBA" id="ARBA00004567"/>
    </source>
</evidence>
<evidence type="ECO:0000256" key="9">
    <source>
        <dbReference type="ARBA" id="ARBA00023242"/>
    </source>
</evidence>
<dbReference type="OMA" id="CDWVWEQ"/>
<feature type="compositionally biased region" description="Low complexity" evidence="10">
    <location>
        <begin position="103"/>
        <end position="120"/>
    </location>
</feature>
<dbReference type="InParanoid" id="T1ELJ8"/>
<dbReference type="CTD" id="20197448"/>
<dbReference type="SMART" id="SM00160">
    <property type="entry name" value="RanBD"/>
    <property type="match status" value="1"/>
</dbReference>
<dbReference type="InterPro" id="IPR011993">
    <property type="entry name" value="PH-like_dom_sf"/>
</dbReference>
<dbReference type="PANTHER" id="PTHR23138:SF141">
    <property type="entry name" value="NUCLEAR PORE COMPLEX PROTEIN NUP50"/>
    <property type="match status" value="1"/>
</dbReference>
<dbReference type="Proteomes" id="UP000015101">
    <property type="component" value="Unassembled WGS sequence"/>
</dbReference>
<feature type="region of interest" description="Disordered" evidence="10">
    <location>
        <begin position="192"/>
        <end position="214"/>
    </location>
</feature>
<dbReference type="GO" id="GO:0006606">
    <property type="term" value="P:protein import into nucleus"/>
    <property type="evidence" value="ECO:0000318"/>
    <property type="project" value="GO_Central"/>
</dbReference>
<keyword evidence="2" id="KW-0813">Transport</keyword>
<dbReference type="SUPFAM" id="SSF50729">
    <property type="entry name" value="PH domain-like"/>
    <property type="match status" value="1"/>
</dbReference>
<evidence type="ECO:0000256" key="5">
    <source>
        <dbReference type="ARBA" id="ARBA00022927"/>
    </source>
</evidence>
<dbReference type="EMBL" id="KB095811">
    <property type="protein sequence ID" value="ESO12977.1"/>
    <property type="molecule type" value="Genomic_DNA"/>
</dbReference>
<feature type="region of interest" description="Disordered" evidence="10">
    <location>
        <begin position="1"/>
        <end position="63"/>
    </location>
</feature>
<keyword evidence="6" id="KW-0007">Acetylation</keyword>
<dbReference type="OrthoDB" id="10062131at2759"/>
<dbReference type="CDD" id="cd13170">
    <property type="entry name" value="RanBD_NUP50"/>
    <property type="match status" value="1"/>
</dbReference>
<sequence>MTKKRAANRELNHDNWDQEDSDEEERGSIAVASEDILQKRTILKAKRRKPTDSPEPEAVKPVNIFQGFSFTSSTSSASSSNSTTALPTFSFFPTSSVAAAATSTKSASEASKTTPSSSSSGLSNVVTFATEADSDAKSESSYQKEIERLNKSFLDWITHHINKNPCCILSPVFKDYNRYISELDMECACPSNQQPGNKTDSLPTNPTLTFSSNPPFSFGSSSSSTFGKGFFSKPAEQNTETSAGNEEEKEEEYVPPKPESVETKEEGSFYTIRCKLYYKKEEKYDERGVGFLHLKPNGSKTQMIVRTDTALGNILLNINVGKLMPISRQGVNNVNLICIPNPPLDEKRPSNTPIPILIRVKTKDNADELFKHLTEAQAKL</sequence>
<dbReference type="PANTHER" id="PTHR23138">
    <property type="entry name" value="RAN BINDING PROTEIN"/>
    <property type="match status" value="1"/>
</dbReference>
<dbReference type="Pfam" id="PF08911">
    <property type="entry name" value="NUP50"/>
    <property type="match status" value="1"/>
</dbReference>
<evidence type="ECO:0000256" key="10">
    <source>
        <dbReference type="SAM" id="MobiDB-lite"/>
    </source>
</evidence>
<feature type="compositionally biased region" description="Basic and acidic residues" evidence="10">
    <location>
        <begin position="7"/>
        <end position="16"/>
    </location>
</feature>
<evidence type="ECO:0000313" key="12">
    <source>
        <dbReference type="EMBL" id="ESO12977.1"/>
    </source>
</evidence>
<keyword evidence="3" id="KW-0677">Repeat</keyword>
<evidence type="ECO:0000256" key="8">
    <source>
        <dbReference type="ARBA" id="ARBA00023132"/>
    </source>
</evidence>
<comment type="subcellular location">
    <subcellularLocation>
        <location evidence="1">Nucleus</location>
        <location evidence="1">Nuclear pore complex</location>
    </subcellularLocation>
</comment>
<protein>
    <recommendedName>
        <fullName evidence="11">RanBD1 domain-containing protein</fullName>
    </recommendedName>
</protein>
<dbReference type="eggNOG" id="KOG2724">
    <property type="taxonomic scope" value="Eukaryota"/>
</dbReference>
<feature type="region of interest" description="Disordered" evidence="10">
    <location>
        <begin position="229"/>
        <end position="262"/>
    </location>
</feature>
<dbReference type="PROSITE" id="PS50196">
    <property type="entry name" value="RANBD1"/>
    <property type="match status" value="1"/>
</dbReference>
<evidence type="ECO:0000256" key="7">
    <source>
        <dbReference type="ARBA" id="ARBA00023010"/>
    </source>
</evidence>
<feature type="compositionally biased region" description="Polar residues" evidence="10">
    <location>
        <begin position="235"/>
        <end position="244"/>
    </location>
</feature>
<feature type="region of interest" description="Disordered" evidence="10">
    <location>
        <begin position="103"/>
        <end position="122"/>
    </location>
</feature>
<dbReference type="GO" id="GO:0005643">
    <property type="term" value="C:nuclear pore"/>
    <property type="evidence" value="ECO:0007669"/>
    <property type="project" value="UniProtKB-SubCell"/>
</dbReference>
<name>T1ELJ8_HELRO</name>
<evidence type="ECO:0000313" key="14">
    <source>
        <dbReference type="Proteomes" id="UP000015101"/>
    </source>
</evidence>
<keyword evidence="14" id="KW-1185">Reference proteome</keyword>
<dbReference type="InterPro" id="IPR045255">
    <property type="entry name" value="RanBP1-like"/>
</dbReference>
<dbReference type="HOGENOM" id="CLU_032593_1_0_1"/>
<feature type="compositionally biased region" description="Polar residues" evidence="10">
    <location>
        <begin position="192"/>
        <end position="208"/>
    </location>
</feature>
<organism evidence="13 14">
    <name type="scientific">Helobdella robusta</name>
    <name type="common">Californian leech</name>
    <dbReference type="NCBI Taxonomy" id="6412"/>
    <lineage>
        <taxon>Eukaryota</taxon>
        <taxon>Metazoa</taxon>
        <taxon>Spiralia</taxon>
        <taxon>Lophotrochozoa</taxon>
        <taxon>Annelida</taxon>
        <taxon>Clitellata</taxon>
        <taxon>Hirudinea</taxon>
        <taxon>Rhynchobdellida</taxon>
        <taxon>Glossiphoniidae</taxon>
        <taxon>Helobdella</taxon>
    </lineage>
</organism>
<evidence type="ECO:0000259" key="11">
    <source>
        <dbReference type="PROSITE" id="PS50196"/>
    </source>
</evidence>
<dbReference type="InterPro" id="IPR015007">
    <property type="entry name" value="NUP2/50/61"/>
</dbReference>
<dbReference type="RefSeq" id="XP_009009697.1">
    <property type="nucleotide sequence ID" value="XM_009011449.1"/>
</dbReference>
<dbReference type="KEGG" id="hro:HELRODRAFT_155617"/>
<proteinExistence type="predicted"/>
<reference evidence="13" key="3">
    <citation type="submission" date="2015-06" db="UniProtKB">
        <authorList>
            <consortium name="EnsemblMetazoa"/>
        </authorList>
    </citation>
    <scope>IDENTIFICATION</scope>
</reference>
<dbReference type="Pfam" id="PF00638">
    <property type="entry name" value="Ran_BP1"/>
    <property type="match status" value="1"/>
</dbReference>
<evidence type="ECO:0000313" key="13">
    <source>
        <dbReference type="EnsemblMetazoa" id="HelroP155617"/>
    </source>
</evidence>
<dbReference type="GO" id="GO:0051028">
    <property type="term" value="P:mRNA transport"/>
    <property type="evidence" value="ECO:0007669"/>
    <property type="project" value="UniProtKB-KW"/>
</dbReference>
<dbReference type="STRING" id="6412.T1ELJ8"/>
<dbReference type="EMBL" id="AMQM01000275">
    <property type="status" value="NOT_ANNOTATED_CDS"/>
    <property type="molecule type" value="Genomic_DNA"/>
</dbReference>